<evidence type="ECO:0000256" key="9">
    <source>
        <dbReference type="ARBA" id="ARBA00022842"/>
    </source>
</evidence>
<dbReference type="InterPro" id="IPR033309">
    <property type="entry name" value="Mus81"/>
</dbReference>
<dbReference type="InterPro" id="IPR011335">
    <property type="entry name" value="Restrct_endonuc-II-like"/>
</dbReference>
<dbReference type="InterPro" id="IPR006166">
    <property type="entry name" value="ERCC4_domain"/>
</dbReference>
<feature type="compositionally biased region" description="Polar residues" evidence="14">
    <location>
        <begin position="136"/>
        <end position="153"/>
    </location>
</feature>
<organism evidence="16 17">
    <name type="scientific">Trichuris muris</name>
    <name type="common">Mouse whipworm</name>
    <dbReference type="NCBI Taxonomy" id="70415"/>
    <lineage>
        <taxon>Eukaryota</taxon>
        <taxon>Metazoa</taxon>
        <taxon>Ecdysozoa</taxon>
        <taxon>Nematoda</taxon>
        <taxon>Enoplea</taxon>
        <taxon>Dorylaimia</taxon>
        <taxon>Trichinellida</taxon>
        <taxon>Trichuridae</taxon>
        <taxon>Trichuris</taxon>
    </lineage>
</organism>
<dbReference type="InterPro" id="IPR042530">
    <property type="entry name" value="EME1/EME2_C"/>
</dbReference>
<comment type="cofactor">
    <cofactor evidence="1 13">
        <name>Mg(2+)</name>
        <dbReference type="ChEBI" id="CHEBI:18420"/>
    </cofactor>
</comment>
<keyword evidence="8 13" id="KW-0378">Hydrolase</keyword>
<dbReference type="InterPro" id="IPR047416">
    <property type="entry name" value="XPF_nuclease_Mus81"/>
</dbReference>
<dbReference type="CDD" id="cd21036">
    <property type="entry name" value="WH_MUS81"/>
    <property type="match status" value="1"/>
</dbReference>
<dbReference type="GO" id="GO:0003677">
    <property type="term" value="F:DNA binding"/>
    <property type="evidence" value="ECO:0007669"/>
    <property type="project" value="UniProtKB-UniRule"/>
</dbReference>
<dbReference type="InterPro" id="IPR027421">
    <property type="entry name" value="DNA_pol_lamdba_lyase_dom_sf"/>
</dbReference>
<dbReference type="GO" id="GO:0048257">
    <property type="term" value="F:3'-flap endonuclease activity"/>
    <property type="evidence" value="ECO:0007669"/>
    <property type="project" value="TreeGrafter"/>
</dbReference>
<protein>
    <recommendedName>
        <fullName evidence="13">Crossover junction endonuclease MUS81</fullName>
        <ecNumber evidence="13">3.1.22.-</ecNumber>
    </recommendedName>
</protein>
<dbReference type="InterPro" id="IPR036388">
    <property type="entry name" value="WH-like_DNA-bd_sf"/>
</dbReference>
<dbReference type="GO" id="GO:0046872">
    <property type="term" value="F:metal ion binding"/>
    <property type="evidence" value="ECO:0007669"/>
    <property type="project" value="UniProtKB-UniRule"/>
</dbReference>
<keyword evidence="9 13" id="KW-0460">Magnesium</keyword>
<dbReference type="PANTHER" id="PTHR13451:SF0">
    <property type="entry name" value="CROSSOVER JUNCTION ENDONUCLEASE MUS81"/>
    <property type="match status" value="1"/>
</dbReference>
<dbReference type="GO" id="GO:0048476">
    <property type="term" value="C:Holliday junction resolvase complex"/>
    <property type="evidence" value="ECO:0007669"/>
    <property type="project" value="UniProtKB-UniRule"/>
</dbReference>
<evidence type="ECO:0000313" key="16">
    <source>
        <dbReference type="Proteomes" id="UP000046395"/>
    </source>
</evidence>
<dbReference type="GO" id="GO:0005634">
    <property type="term" value="C:nucleus"/>
    <property type="evidence" value="ECO:0007669"/>
    <property type="project" value="UniProtKB-SubCell"/>
</dbReference>
<evidence type="ECO:0000256" key="6">
    <source>
        <dbReference type="ARBA" id="ARBA00022759"/>
    </source>
</evidence>
<comment type="similarity">
    <text evidence="3 13">Belongs to the XPF family.</text>
</comment>
<evidence type="ECO:0000256" key="13">
    <source>
        <dbReference type="RuleBase" id="RU369042"/>
    </source>
</evidence>
<dbReference type="Proteomes" id="UP000046395">
    <property type="component" value="Unassembled WGS sequence"/>
</dbReference>
<keyword evidence="6 13" id="KW-0255">Endonuclease</keyword>
<evidence type="ECO:0000256" key="8">
    <source>
        <dbReference type="ARBA" id="ARBA00022801"/>
    </source>
</evidence>
<keyword evidence="12 13" id="KW-0539">Nucleus</keyword>
<evidence type="ECO:0000256" key="14">
    <source>
        <dbReference type="SAM" id="MobiDB-lite"/>
    </source>
</evidence>
<dbReference type="GO" id="GO:0031573">
    <property type="term" value="P:mitotic intra-S DNA damage checkpoint signaling"/>
    <property type="evidence" value="ECO:0007669"/>
    <property type="project" value="TreeGrafter"/>
</dbReference>
<dbReference type="CDD" id="cd20074">
    <property type="entry name" value="XPF_nuclease_Mus81"/>
    <property type="match status" value="1"/>
</dbReference>
<evidence type="ECO:0000256" key="11">
    <source>
        <dbReference type="ARBA" id="ARBA00023204"/>
    </source>
</evidence>
<keyword evidence="11 13" id="KW-0234">DNA repair</keyword>
<keyword evidence="4 13" id="KW-0540">Nuclease</keyword>
<evidence type="ECO:0000313" key="17">
    <source>
        <dbReference type="WBParaSite" id="TMUE_0000002500.1"/>
    </source>
</evidence>
<dbReference type="Gene3D" id="1.10.10.10">
    <property type="entry name" value="Winged helix-like DNA-binding domain superfamily/Winged helix DNA-binding domain"/>
    <property type="match status" value="1"/>
</dbReference>
<dbReference type="GO" id="GO:0000712">
    <property type="term" value="P:resolution of meiotic recombination intermediates"/>
    <property type="evidence" value="ECO:0007669"/>
    <property type="project" value="TreeGrafter"/>
</dbReference>
<dbReference type="GO" id="GO:0008821">
    <property type="term" value="F:crossover junction DNA endonuclease activity"/>
    <property type="evidence" value="ECO:0007669"/>
    <property type="project" value="UniProtKB-UniRule"/>
</dbReference>
<comment type="subunit">
    <text evidence="13">Interacts with EME1.</text>
</comment>
<proteinExistence type="inferred from homology"/>
<dbReference type="Pfam" id="PF21136">
    <property type="entry name" value="WHD_MUS81"/>
    <property type="match status" value="1"/>
</dbReference>
<evidence type="ECO:0000256" key="12">
    <source>
        <dbReference type="ARBA" id="ARBA00023242"/>
    </source>
</evidence>
<dbReference type="GO" id="GO:0000727">
    <property type="term" value="P:double-strand break repair via break-induced replication"/>
    <property type="evidence" value="ECO:0007669"/>
    <property type="project" value="UniProtKB-UniRule"/>
</dbReference>
<dbReference type="Pfam" id="PF02732">
    <property type="entry name" value="ERCC4"/>
    <property type="match status" value="1"/>
</dbReference>
<dbReference type="STRING" id="70415.A0A5S6Q5J9"/>
<dbReference type="WBParaSite" id="TMUE_0000002500.1">
    <property type="protein sequence ID" value="TMUE_0000002500.1"/>
    <property type="gene ID" value="WBGene00298337"/>
</dbReference>
<evidence type="ECO:0000259" key="15">
    <source>
        <dbReference type="SMART" id="SM00891"/>
    </source>
</evidence>
<sequence length="670" mass="75818">MLNPETGDLEASSSTRVQVTCRRIYPLNKLFEHWLIELGSQAYSKEKKSSLSYNSALSSLRLFPSELHSTKDAKTLLLHFGERICAELDKRLDKFRMEYGAPTLDNVLNYLSSENKDSASIGRSKWRFSPAKRQANGENTSASKTHPPETSNVGGVKANSRLIVNRRKSQEYVPRYRSGGYAILRALYENAVNTGNEWLETVKLQKAAQQFCNEYIGPSTRNQPFTAWASRKTLINKNLVEMRRTKHNEYRLTLKGRAMAEHFAEALKEQKSTNNGNASLGKQLPFGHPSPGAHFPKSRQANLSFFTTVPNRKSDSVRAMHVDISSDSKSSAAPMEPCSSYNVDSFESEPGTVSEPAVDRDSASVLRPLFCLDCGCSHKVMDSSNFHLTLLVDHSETKGGPIGRRGPVANVRRVERSDYLWVLQSRSDKSLELVVDIIIERKRIDDLAHSIMGKEARYREQKFRLRNCGFARVVYLVEDYDGFASMADFKKAAVRGACSKTRVVDRFDVVKTANVTQTAEYLKAMTEHIRKMLTLPIWVCRDKDGHATFDEPANECCRKRMHCMQRFQQFSNRSRKQRPWTVSETFARMLLQFSGISAERAQEIVNLYPTAAHLIEAYRKLEEASNIQDSKEEGQLGLLANIQSGNCKRTMGKLSKNIDYFFASVKPFSS</sequence>
<accession>A0A5S6Q5J9</accession>
<dbReference type="Gene3D" id="1.10.150.670">
    <property type="entry name" value="Crossover junction endonuclease EME1, DNA-binding domain"/>
    <property type="match status" value="1"/>
</dbReference>
<reference evidence="17" key="1">
    <citation type="submission" date="2019-12" db="UniProtKB">
        <authorList>
            <consortium name="WormBaseParasite"/>
        </authorList>
    </citation>
    <scope>IDENTIFICATION</scope>
</reference>
<evidence type="ECO:0000256" key="3">
    <source>
        <dbReference type="ARBA" id="ARBA00010015"/>
    </source>
</evidence>
<dbReference type="Gene3D" id="3.40.50.10130">
    <property type="match status" value="1"/>
</dbReference>
<keyword evidence="10 13" id="KW-0233">DNA recombination</keyword>
<evidence type="ECO:0000256" key="4">
    <source>
        <dbReference type="ARBA" id="ARBA00022722"/>
    </source>
</evidence>
<name>A0A5S6Q5J9_TRIMR</name>
<dbReference type="InterPro" id="IPR047417">
    <property type="entry name" value="WHD_MUS81"/>
</dbReference>
<dbReference type="SMART" id="SM00891">
    <property type="entry name" value="ERCC4"/>
    <property type="match status" value="1"/>
</dbReference>
<evidence type="ECO:0000256" key="2">
    <source>
        <dbReference type="ARBA" id="ARBA00004123"/>
    </source>
</evidence>
<dbReference type="SUPFAM" id="SSF52980">
    <property type="entry name" value="Restriction endonuclease-like"/>
    <property type="match status" value="1"/>
</dbReference>
<evidence type="ECO:0000256" key="5">
    <source>
        <dbReference type="ARBA" id="ARBA00022723"/>
    </source>
</evidence>
<comment type="subcellular location">
    <subcellularLocation>
        <location evidence="2 13">Nucleus</location>
    </subcellularLocation>
</comment>
<feature type="domain" description="ERCC4" evidence="15">
    <location>
        <begin position="389"/>
        <end position="481"/>
    </location>
</feature>
<evidence type="ECO:0000256" key="10">
    <source>
        <dbReference type="ARBA" id="ARBA00023172"/>
    </source>
</evidence>
<dbReference type="Pfam" id="PF14716">
    <property type="entry name" value="HHH_8"/>
    <property type="match status" value="1"/>
</dbReference>
<comment type="function">
    <text evidence="13">Interacts with EME1 to form a DNA structure-specific endonuclease with substrate preference for branched DNA structures with a 5'-end at the branch nick. Typical substrates include 3'-flap structures, D-loops, replication forks and nicked Holliday junctions. May be required in mitosis for the processing of stalled or collapsed replication fork intermediates. May be required in meiosis for the repair of meiosis-specific double strand breaks subsequent to single-end invasion (SEI).</text>
</comment>
<dbReference type="InterPro" id="IPR010996">
    <property type="entry name" value="HHH_MUS81"/>
</dbReference>
<keyword evidence="5 13" id="KW-0479">Metal-binding</keyword>
<evidence type="ECO:0000256" key="7">
    <source>
        <dbReference type="ARBA" id="ARBA00022763"/>
    </source>
</evidence>
<evidence type="ECO:0000256" key="1">
    <source>
        <dbReference type="ARBA" id="ARBA00001946"/>
    </source>
</evidence>
<dbReference type="PANTHER" id="PTHR13451">
    <property type="entry name" value="CLASS II CROSSOVER JUNCTION ENDONUCLEASE MUS81"/>
    <property type="match status" value="1"/>
</dbReference>
<dbReference type="EC" id="3.1.22.-" evidence="13"/>
<keyword evidence="7 13" id="KW-0227">DNA damage</keyword>
<keyword evidence="16" id="KW-1185">Reference proteome</keyword>
<feature type="region of interest" description="Disordered" evidence="14">
    <location>
        <begin position="130"/>
        <end position="157"/>
    </location>
</feature>
<dbReference type="AlphaFoldDB" id="A0A5S6Q5J9"/>
<dbReference type="Gene3D" id="1.10.150.110">
    <property type="entry name" value="DNA polymerase beta, N-terminal domain-like"/>
    <property type="match status" value="1"/>
</dbReference>
<dbReference type="GO" id="GO:0006308">
    <property type="term" value="P:DNA catabolic process"/>
    <property type="evidence" value="ECO:0007669"/>
    <property type="project" value="UniProtKB-UniRule"/>
</dbReference>